<evidence type="ECO:0000313" key="2">
    <source>
        <dbReference type="EMBL" id="TDQ70949.1"/>
    </source>
</evidence>
<dbReference type="InterPro" id="IPR011322">
    <property type="entry name" value="N-reg_PII-like_a/b"/>
</dbReference>
<name>A0A484F5B3_9EURY</name>
<gene>
    <name evidence="2" type="ORF">C7391_0045</name>
</gene>
<dbReference type="Proteomes" id="UP000294855">
    <property type="component" value="Unassembled WGS sequence"/>
</dbReference>
<reference evidence="2 3" key="1">
    <citation type="submission" date="2019-03" db="EMBL/GenBank/DDBJ databases">
        <title>Genomic Encyclopedia of Type Strains, Phase IV (KMG-IV): sequencing the most valuable type-strain genomes for metagenomic binning, comparative biology and taxonomic classification.</title>
        <authorList>
            <person name="Goeker M."/>
        </authorList>
    </citation>
    <scope>NUCLEOTIDE SEQUENCE [LARGE SCALE GENOMIC DNA]</scope>
    <source>
        <strain evidence="2 3">DSM 13328</strain>
    </source>
</reference>
<dbReference type="RefSeq" id="WP_166627329.1">
    <property type="nucleotide sequence ID" value="NZ_JAJENP010000002.1"/>
</dbReference>
<proteinExistence type="inferred from homology"/>
<dbReference type="PANTHER" id="PTHR23419">
    <property type="entry name" value="DIVALENT CATION TOLERANCE CUTA-RELATED"/>
    <property type="match status" value="1"/>
</dbReference>
<sequence>MSKSNKKKSNKRNQYIFIYATFPAKKTVMKISEKLIQKKLVVCANISEHDSIYSWNERVYEEKEYAVFFKTRGDKWKAARELILKEHPYETPVILKLRIRGYSPGFEKWMNDSLDK</sequence>
<comment type="similarity">
    <text evidence="1">Belongs to the CutA family.</text>
</comment>
<dbReference type="OrthoDB" id="8015at2157"/>
<evidence type="ECO:0000313" key="3">
    <source>
        <dbReference type="Proteomes" id="UP000294855"/>
    </source>
</evidence>
<evidence type="ECO:0000256" key="1">
    <source>
        <dbReference type="ARBA" id="ARBA00010169"/>
    </source>
</evidence>
<comment type="caution">
    <text evidence="2">The sequence shown here is derived from an EMBL/GenBank/DDBJ whole genome shotgun (WGS) entry which is preliminary data.</text>
</comment>
<dbReference type="Pfam" id="PF03091">
    <property type="entry name" value="CutA1"/>
    <property type="match status" value="1"/>
</dbReference>
<accession>A0A484F5B3</accession>
<dbReference type="InterPro" id="IPR015867">
    <property type="entry name" value="N-reg_PII/ATP_PRibTrfase_C"/>
</dbReference>
<keyword evidence="3" id="KW-1185">Reference proteome</keyword>
<dbReference type="Gene3D" id="3.30.70.120">
    <property type="match status" value="1"/>
</dbReference>
<dbReference type="InterPro" id="IPR004323">
    <property type="entry name" value="Ion_tolerance_CutA"/>
</dbReference>
<dbReference type="GO" id="GO:0010038">
    <property type="term" value="P:response to metal ion"/>
    <property type="evidence" value="ECO:0007669"/>
    <property type="project" value="InterPro"/>
</dbReference>
<dbReference type="GO" id="GO:0005507">
    <property type="term" value="F:copper ion binding"/>
    <property type="evidence" value="ECO:0007669"/>
    <property type="project" value="TreeGrafter"/>
</dbReference>
<dbReference type="AlphaFoldDB" id="A0A484F5B3"/>
<organism evidence="2 3">
    <name type="scientific">Methanimicrococcus blatticola</name>
    <dbReference type="NCBI Taxonomy" id="91560"/>
    <lineage>
        <taxon>Archaea</taxon>
        <taxon>Methanobacteriati</taxon>
        <taxon>Methanobacteriota</taxon>
        <taxon>Stenosarchaea group</taxon>
        <taxon>Methanomicrobia</taxon>
        <taxon>Methanosarcinales</taxon>
        <taxon>Methanosarcinaceae</taxon>
        <taxon>Methanimicrococcus</taxon>
    </lineage>
</organism>
<dbReference type="PANTHER" id="PTHR23419:SF8">
    <property type="entry name" value="FI09726P"/>
    <property type="match status" value="1"/>
</dbReference>
<dbReference type="EMBL" id="SNYS01000005">
    <property type="protein sequence ID" value="TDQ70949.1"/>
    <property type="molecule type" value="Genomic_DNA"/>
</dbReference>
<dbReference type="SUPFAM" id="SSF54913">
    <property type="entry name" value="GlnB-like"/>
    <property type="match status" value="1"/>
</dbReference>
<protein>
    <submittedName>
        <fullName evidence="2">Uncharacterized protein involved in tolerance to divalent cations</fullName>
    </submittedName>
</protein>